<dbReference type="RefSeq" id="WP_000422440.1">
    <property type="nucleotide sequence ID" value="NZ_CP009336.1"/>
</dbReference>
<gene>
    <name evidence="2" type="ORF">BF38_5421</name>
</gene>
<dbReference type="SUPFAM" id="SSF51735">
    <property type="entry name" value="NAD(P)-binding Rossmann-fold domains"/>
    <property type="match status" value="1"/>
</dbReference>
<dbReference type="EMBL" id="CP009336">
    <property type="protein sequence ID" value="AJG79669.1"/>
    <property type="molecule type" value="Genomic_DNA"/>
</dbReference>
<dbReference type="Gene3D" id="3.40.50.720">
    <property type="entry name" value="NAD(P)-binding Rossmann-like Domain"/>
    <property type="match status" value="1"/>
</dbReference>
<proteinExistence type="inferred from homology"/>
<name>A0AB33B652_BACTU</name>
<evidence type="ECO:0000313" key="2">
    <source>
        <dbReference type="EMBL" id="AJG79669.1"/>
    </source>
</evidence>
<evidence type="ECO:0000313" key="3">
    <source>
        <dbReference type="Proteomes" id="UP000031876"/>
    </source>
</evidence>
<dbReference type="PRINTS" id="PR00081">
    <property type="entry name" value="GDHRDH"/>
</dbReference>
<evidence type="ECO:0000256" key="1">
    <source>
        <dbReference type="ARBA" id="ARBA00006484"/>
    </source>
</evidence>
<reference evidence="2 3" key="1">
    <citation type="journal article" date="2015" name="Genome Announc.">
        <title>Complete genome sequences for 35 biothreat assay-relevant bacillus species.</title>
        <authorList>
            <person name="Johnson S.L."/>
            <person name="Daligault H.E."/>
            <person name="Davenport K.W."/>
            <person name="Jaissle J."/>
            <person name="Frey K.G."/>
            <person name="Ladner J.T."/>
            <person name="Broomall S.M."/>
            <person name="Bishop-Lilly K.A."/>
            <person name="Bruce D.C."/>
            <person name="Gibbons H.S."/>
            <person name="Coyne S.R."/>
            <person name="Lo C.C."/>
            <person name="Meincke L."/>
            <person name="Munk A.C."/>
            <person name="Koroleva G.I."/>
            <person name="Rosenzweig C.N."/>
            <person name="Palacios G.F."/>
            <person name="Redden C.L."/>
            <person name="Minogue T.D."/>
            <person name="Chain P.S."/>
        </authorList>
    </citation>
    <scope>NUCLEOTIDE SEQUENCE [LARGE SCALE GENOMIC DNA]</scope>
    <source>
        <strain evidence="2 3">HD1011</strain>
    </source>
</reference>
<dbReference type="Proteomes" id="UP000031876">
    <property type="component" value="Plasmid 1"/>
</dbReference>
<dbReference type="InterPro" id="IPR050259">
    <property type="entry name" value="SDR"/>
</dbReference>
<comment type="similarity">
    <text evidence="1">Belongs to the short-chain dehydrogenases/reductases (SDR) family.</text>
</comment>
<geneLocation type="plasmid" evidence="2 3">
    <name>1</name>
</geneLocation>
<dbReference type="PANTHER" id="PTHR42879">
    <property type="entry name" value="3-OXOACYL-(ACYL-CARRIER-PROTEIN) REDUCTASE"/>
    <property type="match status" value="1"/>
</dbReference>
<dbReference type="InterPro" id="IPR036291">
    <property type="entry name" value="NAD(P)-bd_dom_sf"/>
</dbReference>
<dbReference type="InterPro" id="IPR002347">
    <property type="entry name" value="SDR_fam"/>
</dbReference>
<sequence length="263" mass="29355">MELNLIGKTALITGSSKGIGKAIAKELANAGVNVLINGKNYDEVESVVMEIQRKYPNTKPQNAAGDLLNAEQRQNLLGKFSRVDLLINNLGIYEMMKMSDVTNDILLKYIETNALVGHYLAQHYLPSMQKQNFGRIVFVASEEAVMPSGMMPQYSISKTMLLVIVKNFSMETVGLDVTVNTVMPGPTLTEKVIDIIDTMIKEELPFIEKEKIFMQQNLPQSQLQRFIRPEEIARLVSFMCSPDATAFRGSPIRMDGGMVPTIY</sequence>
<dbReference type="Pfam" id="PF00106">
    <property type="entry name" value="adh_short"/>
    <property type="match status" value="1"/>
</dbReference>
<organism evidence="2 3">
    <name type="scientific">Bacillus thuringiensis</name>
    <dbReference type="NCBI Taxonomy" id="1428"/>
    <lineage>
        <taxon>Bacteria</taxon>
        <taxon>Bacillati</taxon>
        <taxon>Bacillota</taxon>
        <taxon>Bacilli</taxon>
        <taxon>Bacillales</taxon>
        <taxon>Bacillaceae</taxon>
        <taxon>Bacillus</taxon>
        <taxon>Bacillus cereus group</taxon>
    </lineage>
</organism>
<dbReference type="AlphaFoldDB" id="A0AB33B652"/>
<accession>A0AB33B652</accession>
<protein>
    <submittedName>
        <fullName evidence="2">Short chain dehydrogenase family protein</fullName>
    </submittedName>
</protein>
<dbReference type="KEGG" id="btw:BF38_5421"/>
<keyword evidence="2" id="KW-0614">Plasmid</keyword>
<dbReference type="CDD" id="cd05233">
    <property type="entry name" value="SDR_c"/>
    <property type="match status" value="1"/>
</dbReference>